<dbReference type="SUPFAM" id="SSF52540">
    <property type="entry name" value="P-loop containing nucleoside triphosphate hydrolases"/>
    <property type="match status" value="1"/>
</dbReference>
<keyword evidence="3" id="KW-0547">Nucleotide-binding</keyword>
<dbReference type="InterPro" id="IPR041679">
    <property type="entry name" value="DNA2/NAM7-like_C"/>
</dbReference>
<organism evidence="3 4">
    <name type="scientific">Persicobacter diffluens</name>
    <dbReference type="NCBI Taxonomy" id="981"/>
    <lineage>
        <taxon>Bacteria</taxon>
        <taxon>Pseudomonadati</taxon>
        <taxon>Bacteroidota</taxon>
        <taxon>Cytophagia</taxon>
        <taxon>Cytophagales</taxon>
        <taxon>Persicobacteraceae</taxon>
        <taxon>Persicobacter</taxon>
    </lineage>
</organism>
<dbReference type="Pfam" id="PF13087">
    <property type="entry name" value="AAA_12"/>
    <property type="match status" value="1"/>
</dbReference>
<dbReference type="GO" id="GO:0001147">
    <property type="term" value="F:transcription termination site sequence-specific DNA binding"/>
    <property type="evidence" value="ECO:0007669"/>
    <property type="project" value="TreeGrafter"/>
</dbReference>
<dbReference type="InterPro" id="IPR047187">
    <property type="entry name" value="SF1_C_Upf1"/>
</dbReference>
<dbReference type="EMBL" id="BQKE01000001">
    <property type="protein sequence ID" value="GJM61193.1"/>
    <property type="molecule type" value="Genomic_DNA"/>
</dbReference>
<reference evidence="3 4" key="1">
    <citation type="submission" date="2021-12" db="EMBL/GenBank/DDBJ databases">
        <title>Genome sequencing of bacteria with rrn-lacking chromosome and rrn-plasmid.</title>
        <authorList>
            <person name="Anda M."/>
            <person name="Iwasaki W."/>
        </authorList>
    </citation>
    <scope>NUCLEOTIDE SEQUENCE [LARGE SCALE GENOMIC DNA]</scope>
    <source>
        <strain evidence="3 4">NBRC 15940</strain>
    </source>
</reference>
<name>A0AAN4VWV0_9BACT</name>
<evidence type="ECO:0000313" key="3">
    <source>
        <dbReference type="EMBL" id="GJM61193.1"/>
    </source>
</evidence>
<dbReference type="AlphaFoldDB" id="A0AAN4VWV0"/>
<feature type="domain" description="DNA2/NAM7 helicase-like C-terminal" evidence="2">
    <location>
        <begin position="505"/>
        <end position="670"/>
    </location>
</feature>
<evidence type="ECO:0000259" key="1">
    <source>
        <dbReference type="Pfam" id="PF13086"/>
    </source>
</evidence>
<dbReference type="RefSeq" id="WP_338236787.1">
    <property type="nucleotide sequence ID" value="NZ_BQKE01000001.1"/>
</dbReference>
<dbReference type="InterPro" id="IPR027417">
    <property type="entry name" value="P-loop_NTPase"/>
</dbReference>
<keyword evidence="4" id="KW-1185">Reference proteome</keyword>
<dbReference type="GO" id="GO:0004386">
    <property type="term" value="F:helicase activity"/>
    <property type="evidence" value="ECO:0007669"/>
    <property type="project" value="UniProtKB-KW"/>
</dbReference>
<dbReference type="Pfam" id="PF13086">
    <property type="entry name" value="AAA_11"/>
    <property type="match status" value="1"/>
</dbReference>
<protein>
    <submittedName>
        <fullName evidence="3">DNA helicase</fullName>
    </submittedName>
</protein>
<feature type="domain" description="DNA2/NAM7 helicase helicase" evidence="1">
    <location>
        <begin position="126"/>
        <end position="481"/>
    </location>
</feature>
<dbReference type="PANTHER" id="PTHR10887">
    <property type="entry name" value="DNA2/NAM7 HELICASE FAMILY"/>
    <property type="match status" value="1"/>
</dbReference>
<dbReference type="InterPro" id="IPR045055">
    <property type="entry name" value="DNA2/NAM7-like"/>
</dbReference>
<dbReference type="InterPro" id="IPR041677">
    <property type="entry name" value="DNA2/NAM7_AAA_11"/>
</dbReference>
<dbReference type="GO" id="GO:0006369">
    <property type="term" value="P:termination of RNA polymerase II transcription"/>
    <property type="evidence" value="ECO:0007669"/>
    <property type="project" value="TreeGrafter"/>
</dbReference>
<dbReference type="Proteomes" id="UP001310022">
    <property type="component" value="Unassembled WGS sequence"/>
</dbReference>
<dbReference type="CDD" id="cd17934">
    <property type="entry name" value="DEXXQc_Upf1-like"/>
    <property type="match status" value="1"/>
</dbReference>
<accession>A0AAN4VWV0</accession>
<dbReference type="PANTHER" id="PTHR10887:SF536">
    <property type="entry name" value="AAA_12 DOMAIN-CONTAINING PROTEIN"/>
    <property type="match status" value="1"/>
</dbReference>
<keyword evidence="3" id="KW-0347">Helicase</keyword>
<evidence type="ECO:0000313" key="4">
    <source>
        <dbReference type="Proteomes" id="UP001310022"/>
    </source>
</evidence>
<dbReference type="Gene3D" id="3.40.50.300">
    <property type="entry name" value="P-loop containing nucleotide triphosphate hydrolases"/>
    <property type="match status" value="3"/>
</dbReference>
<evidence type="ECO:0000259" key="2">
    <source>
        <dbReference type="Pfam" id="PF13087"/>
    </source>
</evidence>
<comment type="caution">
    <text evidence="3">The sequence shown here is derived from an EMBL/GenBank/DDBJ whole genome shotgun (WGS) entry which is preliminary data.</text>
</comment>
<proteinExistence type="predicted"/>
<keyword evidence="3" id="KW-0378">Hydrolase</keyword>
<sequence length="787" mass="90767">MAIKRNLIFIDGKDRTDSIESFHKINDKYEIAFKNSTKKYHYKKGRVIVKNTAISREYSNNIFQYLKTIAETVGIKTTSGTNILERSYNSIKYIPADSALSNYLNKSIPKFDDNRSNPVDSFPFGFNLSQKEAVNLAVANKLSVIEGPPGTGKTQTILNIITYAILNGKSVAIVSSNNSATSNVYEKLQKNGIEFIAALLGNSKNKKDFIENQKDAPDLSQYKLSSRQKTKNKSQVSKLFDQLEKHLSKKNELALLNQELESTKSEYIHFQNSNKGEVDLSGYFKKNITSEKLLDLWLTTEKHAKKRRKKTLYKLFFIRIPFWFKYGIKDNAFFKYSPDQIIQSCQAQYYPKLIKEMEAKKFSIEKSLGQFSFDEKMREYTQLSMGLLKAYLQEKWATREREKYELMDLKTKSSQFIQDYPVILSTTYSLKNSLDEEFSYDYLIIDEASQVDLATGALALSCAKKAVIVGDLKQLPNVVGSTVKEKTNTIWEQRNIDKEYQYSTNSLLSSIVKVLPKIPKTLLREHYRCHPKIIEFCNKKFYNNQLIIHTNFESKREPLMVYKTTPGNHARERINQRQIDIIENEIIPKENLKTTDLGIVTPYRNQTNALQKIFNEAGIKADTVDKFQGRENKVIILSTVDNEISDFTDNQNRLNVAISRAMEQLILVVNGKSSSKNSNISDLIGYIEYNNFSVIESEVNSIFDLLYKGYKEKRNKILKNSKKISEFDSENLMYLAITCILSKDCRFAHYGTVFQYSLRNLIQDNSKLDEQELNYTNNPLTHLDFVI</sequence>
<dbReference type="CDD" id="cd18808">
    <property type="entry name" value="SF1_C_Upf1"/>
    <property type="match status" value="1"/>
</dbReference>
<gene>
    <name evidence="3" type="ORF">PEDI_17450</name>
</gene>
<keyword evidence="3" id="KW-0067">ATP-binding</keyword>